<dbReference type="InterPro" id="IPR023179">
    <property type="entry name" value="GTP-bd_ortho_bundle_sf"/>
</dbReference>
<keyword evidence="5" id="KW-0539">Nucleus</keyword>
<evidence type="ECO:0000256" key="5">
    <source>
        <dbReference type="ARBA" id="ARBA00023242"/>
    </source>
</evidence>
<dbReference type="FunFam" id="3.40.50.300:FF:000493">
    <property type="entry name" value="Guanine nucleotide-binding protein-like 3-like protein"/>
    <property type="match status" value="1"/>
</dbReference>
<dbReference type="PANTHER" id="PTHR11089">
    <property type="entry name" value="GTP-BINDING PROTEIN-RELATED"/>
    <property type="match status" value="1"/>
</dbReference>
<dbReference type="InterPro" id="IPR050755">
    <property type="entry name" value="TRAFAC_YlqF/YawG_RiboMat"/>
</dbReference>
<dbReference type="Gene3D" id="1.10.1580.10">
    <property type="match status" value="1"/>
</dbReference>
<dbReference type="EMBL" id="NEVH01006582">
    <property type="protein sequence ID" value="PNF37546.1"/>
    <property type="molecule type" value="Genomic_DNA"/>
</dbReference>
<dbReference type="Proteomes" id="UP000235965">
    <property type="component" value="Unassembled WGS sequence"/>
</dbReference>
<evidence type="ECO:0000313" key="9">
    <source>
        <dbReference type="EMBL" id="PNF37547.1"/>
    </source>
</evidence>
<feature type="compositionally biased region" description="Basic residues" evidence="7">
    <location>
        <begin position="527"/>
        <end position="540"/>
    </location>
</feature>
<dbReference type="CDD" id="cd04178">
    <property type="entry name" value="Nucleostemin_like"/>
    <property type="match status" value="1"/>
</dbReference>
<dbReference type="EMBL" id="NEVH01006582">
    <property type="protein sequence ID" value="PNF37547.1"/>
    <property type="molecule type" value="Genomic_DNA"/>
</dbReference>
<protein>
    <recommendedName>
        <fullName evidence="6">Guanine nucleotide-binding protein-like 3 homolog</fullName>
    </recommendedName>
</protein>
<dbReference type="InterPro" id="IPR006073">
    <property type="entry name" value="GTP-bd"/>
</dbReference>
<evidence type="ECO:0000256" key="1">
    <source>
        <dbReference type="ARBA" id="ARBA00004123"/>
    </source>
</evidence>
<dbReference type="InterPro" id="IPR027417">
    <property type="entry name" value="P-loop_NTPase"/>
</dbReference>
<accession>A0A2J7R9N2</accession>
<comment type="caution">
    <text evidence="9">The sequence shown here is derived from an EMBL/GenBank/DDBJ whole genome shotgun (WGS) entry which is preliminary data.</text>
</comment>
<evidence type="ECO:0000313" key="10">
    <source>
        <dbReference type="Proteomes" id="UP000235965"/>
    </source>
</evidence>
<dbReference type="FunFam" id="1.10.1580.10:FF:000002">
    <property type="entry name" value="Guanine nucleotide-binding protein-like 3 (nucleolar)-like"/>
    <property type="match status" value="1"/>
</dbReference>
<feature type="region of interest" description="Disordered" evidence="7">
    <location>
        <begin position="26"/>
        <end position="49"/>
    </location>
</feature>
<evidence type="ECO:0000259" key="8">
    <source>
        <dbReference type="PROSITE" id="PS51721"/>
    </source>
</evidence>
<dbReference type="Gene3D" id="3.40.50.300">
    <property type="entry name" value="P-loop containing nucleotide triphosphate hydrolases"/>
    <property type="match status" value="1"/>
</dbReference>
<feature type="region of interest" description="Disordered" evidence="7">
    <location>
        <begin position="526"/>
        <end position="581"/>
    </location>
</feature>
<reference evidence="9 10" key="1">
    <citation type="submission" date="2017-12" db="EMBL/GenBank/DDBJ databases">
        <title>Hemimetabolous genomes reveal molecular basis of termite eusociality.</title>
        <authorList>
            <person name="Harrison M.C."/>
            <person name="Jongepier E."/>
            <person name="Robertson H.M."/>
            <person name="Arning N."/>
            <person name="Bitard-Feildel T."/>
            <person name="Chao H."/>
            <person name="Childers C.P."/>
            <person name="Dinh H."/>
            <person name="Doddapaneni H."/>
            <person name="Dugan S."/>
            <person name="Gowin J."/>
            <person name="Greiner C."/>
            <person name="Han Y."/>
            <person name="Hu H."/>
            <person name="Hughes D.S.T."/>
            <person name="Huylmans A.-K."/>
            <person name="Kemena C."/>
            <person name="Kremer L.P.M."/>
            <person name="Lee S.L."/>
            <person name="Lopez-Ezquerra A."/>
            <person name="Mallet L."/>
            <person name="Monroy-Kuhn J.M."/>
            <person name="Moser A."/>
            <person name="Murali S.C."/>
            <person name="Muzny D.M."/>
            <person name="Otani S."/>
            <person name="Piulachs M.-D."/>
            <person name="Poelchau M."/>
            <person name="Qu J."/>
            <person name="Schaub F."/>
            <person name="Wada-Katsumata A."/>
            <person name="Worley K.C."/>
            <person name="Xie Q."/>
            <person name="Ylla G."/>
            <person name="Poulsen M."/>
            <person name="Gibbs R.A."/>
            <person name="Schal C."/>
            <person name="Richards S."/>
            <person name="Belles X."/>
            <person name="Korb J."/>
            <person name="Bornberg-Bauer E."/>
        </authorList>
    </citation>
    <scope>NUCLEOTIDE SEQUENCE [LARGE SCALE GENOMIC DNA]</scope>
    <source>
        <tissue evidence="9">Whole body</tissue>
    </source>
</reference>
<dbReference type="Pfam" id="PF01926">
    <property type="entry name" value="MMR_HSR1"/>
    <property type="match status" value="1"/>
</dbReference>
<feature type="compositionally biased region" description="Basic and acidic residues" evidence="7">
    <location>
        <begin position="541"/>
        <end position="569"/>
    </location>
</feature>
<name>A0A2J7R9N2_9NEOP</name>
<gene>
    <name evidence="9" type="primary">Ns1_1</name>
    <name evidence="9" type="ORF">B7P43_G13818</name>
</gene>
<dbReference type="AlphaFoldDB" id="A0A2J7R9N2"/>
<proteinExistence type="predicted"/>
<comment type="subcellular location">
    <subcellularLocation>
        <location evidence="1">Nucleus</location>
    </subcellularLocation>
</comment>
<evidence type="ECO:0000256" key="6">
    <source>
        <dbReference type="ARBA" id="ARBA00069022"/>
    </source>
</evidence>
<dbReference type="InParanoid" id="A0A2J7R9N2"/>
<evidence type="ECO:0000256" key="4">
    <source>
        <dbReference type="ARBA" id="ARBA00023134"/>
    </source>
</evidence>
<dbReference type="InterPro" id="IPR014813">
    <property type="entry name" value="Gnl3_N_dom"/>
</dbReference>
<dbReference type="FunCoup" id="A0A2J7R9N2">
    <property type="interactions" value="1615"/>
</dbReference>
<dbReference type="Pfam" id="PF08701">
    <property type="entry name" value="GN3L_Grn1"/>
    <property type="match status" value="1"/>
</dbReference>
<keyword evidence="3" id="KW-0175">Coiled coil</keyword>
<feature type="domain" description="CP-type G" evidence="8">
    <location>
        <begin position="142"/>
        <end position="338"/>
    </location>
</feature>
<keyword evidence="4" id="KW-0342">GTP-binding</keyword>
<evidence type="ECO:0000256" key="2">
    <source>
        <dbReference type="ARBA" id="ARBA00022741"/>
    </source>
</evidence>
<dbReference type="InterPro" id="IPR030378">
    <property type="entry name" value="G_CP_dom"/>
</dbReference>
<evidence type="ECO:0000256" key="3">
    <source>
        <dbReference type="ARBA" id="ARBA00023054"/>
    </source>
</evidence>
<dbReference type="PROSITE" id="PS51721">
    <property type="entry name" value="G_CP"/>
    <property type="match status" value="1"/>
</dbReference>
<dbReference type="GO" id="GO:0005730">
    <property type="term" value="C:nucleolus"/>
    <property type="evidence" value="ECO:0007669"/>
    <property type="project" value="TreeGrafter"/>
</dbReference>
<dbReference type="STRING" id="105785.A0A2J7R9N2"/>
<dbReference type="GO" id="GO:0005525">
    <property type="term" value="F:GTP binding"/>
    <property type="evidence" value="ECO:0007669"/>
    <property type="project" value="UniProtKB-KW"/>
</dbReference>
<dbReference type="SUPFAM" id="SSF52540">
    <property type="entry name" value="P-loop containing nucleoside triphosphate hydrolases"/>
    <property type="match status" value="1"/>
</dbReference>
<sequence length="609" mass="68607">MAKLCLKKTSKRISCRKRYKIEKKVREHNRKVKREKRKNPGKKRKNKLIQVPNICPFKEDILKEVEALRKQKEEAKQKQKEIWREEKKKIKEAKQEGAEEGLQGFVENAEKRQKLHENFSVSDASDVTEMPHKADGSVKAYYKEFKKVLEAADVVLEVIDARDPLGTRCKQVEQAVLESSGNKRLVLVLNKADLVPRENLEAWLKYLRRSLPAVPFKASTQLQSRRLGRRKMKKSSAIERKVTNEVLVENKDLQGSKCFGAELVMSLLANYCRNKGIKTSISVGVVGLPNVGKSSIINSLKRSRACNVGATPGVTKNMQAVQLDSKIKLLDSPGIVFASSQGGSNSDAVATLKNAVRTDSLSDPIIPATAVLQRANKQQIMELYNLSDFTTPQEFFSLLAHRKGRFKKGGVPNADAAARSLIEDWNRGKIRYCTIPPEDECDPHVSSAVVQQMAAEFDISSYEAMETDTLNASLTQNLMAKGMVIQSTGPVEAKDETEQKMEEDKGDISGEILSDNVLVSVSASATKRNKRKRNRKRNKGREKEDKKTEALMDLEGNKKLNKMKKIEQKKLKKEKSRRARDAEKLADVLESVTLDKNDDYDFSIDFKEA</sequence>
<keyword evidence="2" id="KW-0547">Nucleotide-binding</keyword>
<feature type="region of interest" description="Disordered" evidence="7">
    <location>
        <begin position="489"/>
        <end position="509"/>
    </location>
</feature>
<organism evidence="9 10">
    <name type="scientific">Cryptotermes secundus</name>
    <dbReference type="NCBI Taxonomy" id="105785"/>
    <lineage>
        <taxon>Eukaryota</taxon>
        <taxon>Metazoa</taxon>
        <taxon>Ecdysozoa</taxon>
        <taxon>Arthropoda</taxon>
        <taxon>Hexapoda</taxon>
        <taxon>Insecta</taxon>
        <taxon>Pterygota</taxon>
        <taxon>Neoptera</taxon>
        <taxon>Polyneoptera</taxon>
        <taxon>Dictyoptera</taxon>
        <taxon>Blattodea</taxon>
        <taxon>Blattoidea</taxon>
        <taxon>Termitoidae</taxon>
        <taxon>Kalotermitidae</taxon>
        <taxon>Cryptotermitinae</taxon>
        <taxon>Cryptotermes</taxon>
    </lineage>
</organism>
<dbReference type="OrthoDB" id="444945at2759"/>
<dbReference type="PRINTS" id="PR00326">
    <property type="entry name" value="GTP1OBG"/>
</dbReference>
<feature type="compositionally biased region" description="Basic residues" evidence="7">
    <location>
        <begin position="26"/>
        <end position="47"/>
    </location>
</feature>
<dbReference type="PANTHER" id="PTHR11089:SF30">
    <property type="entry name" value="GUANINE NUCLEOTIDE-BINDING PROTEIN-LIKE 3 HOMOLOG"/>
    <property type="match status" value="1"/>
</dbReference>
<evidence type="ECO:0000256" key="7">
    <source>
        <dbReference type="SAM" id="MobiDB-lite"/>
    </source>
</evidence>
<feature type="compositionally biased region" description="Basic and acidic residues" evidence="7">
    <location>
        <begin position="492"/>
        <end position="508"/>
    </location>
</feature>
<keyword evidence="10" id="KW-1185">Reference proteome</keyword>